<protein>
    <recommendedName>
        <fullName evidence="6">SURF1-like protein</fullName>
    </recommendedName>
</protein>
<keyword evidence="4 6" id="KW-1133">Transmembrane helix</keyword>
<sequence length="265" mass="28751">MSRASRSVPGPGRTPRGPLALTAWALLAAVLFSGFILLGNWQVRRLHWKLGLIRDVATRVHAPPVAAPGPAQWPQIAGGQQQYLHVRLQGRFLEGEQTLVHGTSELGYGFWVIAPLRTDRGFIVLVNRGYIPATLPGTPAYAKLAPPAGEARLTGLLRFSEPGGGFLRTNRPAAHQWYSRDVSAMASARGLPTARVAPYFVDADAGAPGPSGRTTWPRAGLTVTRFSNNHLAYLITWYLLALGVLVAALLVGREEWRLRRASSGR</sequence>
<dbReference type="CDD" id="cd06662">
    <property type="entry name" value="SURF1"/>
    <property type="match status" value="1"/>
</dbReference>
<evidence type="ECO:0000313" key="7">
    <source>
        <dbReference type="EMBL" id="MFC5526164.1"/>
    </source>
</evidence>
<comment type="subcellular location">
    <subcellularLocation>
        <location evidence="6">Cell membrane</location>
        <topology evidence="6">Multi-pass membrane protein</topology>
    </subcellularLocation>
    <subcellularLocation>
        <location evidence="1">Membrane</location>
    </subcellularLocation>
</comment>
<dbReference type="PANTHER" id="PTHR23427:SF2">
    <property type="entry name" value="SURFEIT LOCUS PROTEIN 1"/>
    <property type="match status" value="1"/>
</dbReference>
<dbReference type="Pfam" id="PF02104">
    <property type="entry name" value="SURF1"/>
    <property type="match status" value="1"/>
</dbReference>
<dbReference type="EMBL" id="JBHSNF010000002">
    <property type="protein sequence ID" value="MFC5526164.1"/>
    <property type="molecule type" value="Genomic_DNA"/>
</dbReference>
<keyword evidence="6" id="KW-1003">Cell membrane</keyword>
<dbReference type="Proteomes" id="UP001596114">
    <property type="component" value="Unassembled WGS sequence"/>
</dbReference>
<evidence type="ECO:0000256" key="3">
    <source>
        <dbReference type="ARBA" id="ARBA00022692"/>
    </source>
</evidence>
<keyword evidence="5 6" id="KW-0472">Membrane</keyword>
<evidence type="ECO:0000256" key="2">
    <source>
        <dbReference type="ARBA" id="ARBA00007165"/>
    </source>
</evidence>
<evidence type="ECO:0000256" key="6">
    <source>
        <dbReference type="RuleBase" id="RU363076"/>
    </source>
</evidence>
<evidence type="ECO:0000256" key="5">
    <source>
        <dbReference type="ARBA" id="ARBA00023136"/>
    </source>
</evidence>
<dbReference type="PANTHER" id="PTHR23427">
    <property type="entry name" value="SURFEIT LOCUS PROTEIN"/>
    <property type="match status" value="1"/>
</dbReference>
<evidence type="ECO:0000256" key="4">
    <source>
        <dbReference type="ARBA" id="ARBA00022989"/>
    </source>
</evidence>
<dbReference type="PROSITE" id="PS50895">
    <property type="entry name" value="SURF1"/>
    <property type="match status" value="1"/>
</dbReference>
<feature type="transmembrane region" description="Helical" evidence="6">
    <location>
        <begin position="231"/>
        <end position="251"/>
    </location>
</feature>
<keyword evidence="3 6" id="KW-0812">Transmembrane</keyword>
<name>A0ABW0QTP6_9GAMM</name>
<evidence type="ECO:0000313" key="8">
    <source>
        <dbReference type="Proteomes" id="UP001596114"/>
    </source>
</evidence>
<keyword evidence="8" id="KW-1185">Reference proteome</keyword>
<dbReference type="RefSeq" id="WP_377319708.1">
    <property type="nucleotide sequence ID" value="NZ_JBHSNF010000002.1"/>
</dbReference>
<reference evidence="8" key="1">
    <citation type="journal article" date="2019" name="Int. J. Syst. Evol. Microbiol.">
        <title>The Global Catalogue of Microorganisms (GCM) 10K type strain sequencing project: providing services to taxonomists for standard genome sequencing and annotation.</title>
        <authorList>
            <consortium name="The Broad Institute Genomics Platform"/>
            <consortium name="The Broad Institute Genome Sequencing Center for Infectious Disease"/>
            <person name="Wu L."/>
            <person name="Ma J."/>
        </authorList>
    </citation>
    <scope>NUCLEOTIDE SEQUENCE [LARGE SCALE GENOMIC DNA]</scope>
    <source>
        <strain evidence="8">CGMCC 1.16619</strain>
    </source>
</reference>
<organism evidence="7 8">
    <name type="scientific">Rhodanobacter ginsengisoli</name>
    <dbReference type="NCBI Taxonomy" id="418646"/>
    <lineage>
        <taxon>Bacteria</taxon>
        <taxon>Pseudomonadati</taxon>
        <taxon>Pseudomonadota</taxon>
        <taxon>Gammaproteobacteria</taxon>
        <taxon>Lysobacterales</taxon>
        <taxon>Rhodanobacteraceae</taxon>
        <taxon>Rhodanobacter</taxon>
    </lineage>
</organism>
<accession>A0ABW0QTP6</accession>
<gene>
    <name evidence="7" type="ORF">ACFPPA_10455</name>
</gene>
<dbReference type="InterPro" id="IPR002994">
    <property type="entry name" value="Surf1/Shy1"/>
</dbReference>
<evidence type="ECO:0000256" key="1">
    <source>
        <dbReference type="ARBA" id="ARBA00004370"/>
    </source>
</evidence>
<proteinExistence type="inferred from homology"/>
<dbReference type="InterPro" id="IPR045214">
    <property type="entry name" value="Surf1/Surf4"/>
</dbReference>
<comment type="similarity">
    <text evidence="2 6">Belongs to the SURF1 family.</text>
</comment>
<comment type="caution">
    <text evidence="7">The sequence shown here is derived from an EMBL/GenBank/DDBJ whole genome shotgun (WGS) entry which is preliminary data.</text>
</comment>
<feature type="transmembrane region" description="Helical" evidence="6">
    <location>
        <begin position="21"/>
        <end position="41"/>
    </location>
</feature>